<dbReference type="EMBL" id="FOAB01000004">
    <property type="protein sequence ID" value="SEL39488.1"/>
    <property type="molecule type" value="Genomic_DNA"/>
</dbReference>
<name>A0A1H7PVJ0_AQUAM</name>
<accession>A0A1H7PVJ0</accession>
<reference evidence="1 2" key="1">
    <citation type="submission" date="2016-10" db="EMBL/GenBank/DDBJ databases">
        <authorList>
            <person name="de Groot N.N."/>
        </authorList>
    </citation>
    <scope>NUCLEOTIDE SEQUENCE [LARGE SCALE GENOMIC DNA]</scope>
    <source>
        <strain evidence="1 2">DSM 25232</strain>
    </source>
</reference>
<proteinExistence type="predicted"/>
<dbReference type="AlphaFoldDB" id="A0A1H7PVJ0"/>
<evidence type="ECO:0000313" key="1">
    <source>
        <dbReference type="EMBL" id="SEL39488.1"/>
    </source>
</evidence>
<dbReference type="STRING" id="1038014.SAMN04487910_2331"/>
<organism evidence="1 2">
    <name type="scientific">Aquimarina amphilecti</name>
    <dbReference type="NCBI Taxonomy" id="1038014"/>
    <lineage>
        <taxon>Bacteria</taxon>
        <taxon>Pseudomonadati</taxon>
        <taxon>Bacteroidota</taxon>
        <taxon>Flavobacteriia</taxon>
        <taxon>Flavobacteriales</taxon>
        <taxon>Flavobacteriaceae</taxon>
        <taxon>Aquimarina</taxon>
    </lineage>
</organism>
<dbReference type="OrthoDB" id="282517at2"/>
<dbReference type="Proteomes" id="UP000198521">
    <property type="component" value="Unassembled WGS sequence"/>
</dbReference>
<protein>
    <submittedName>
        <fullName evidence="1">Uncharacterized protein</fullName>
    </submittedName>
</protein>
<gene>
    <name evidence="1" type="ORF">SAMN04487910_2331</name>
</gene>
<dbReference type="RefSeq" id="WP_091408488.1">
    <property type="nucleotide sequence ID" value="NZ_FOAB01000004.1"/>
</dbReference>
<keyword evidence="2" id="KW-1185">Reference proteome</keyword>
<evidence type="ECO:0000313" key="2">
    <source>
        <dbReference type="Proteomes" id="UP000198521"/>
    </source>
</evidence>
<sequence length="137" mass="15720">MKTHFDLDDIEFKTSFENGTLDPSLFNHEAHLRLAWIHIKLSGDDIACETITNQILSYVTKLNAIDKFNKTLTIAAVKIVNYYIQKSKSNNFKEFIAEFPGLKNNFKGLVDTHYSIDIFNSEEAKTNYLAPDLIPFL</sequence>